<name>A0A2H9ZX36_9ASPA</name>
<dbReference type="EMBL" id="KZ453085">
    <property type="protein sequence ID" value="PKA47836.1"/>
    <property type="molecule type" value="Genomic_DNA"/>
</dbReference>
<gene>
    <name evidence="2" type="ORF">AXF42_Ash021702</name>
</gene>
<accession>A0A2H9ZX36</accession>
<evidence type="ECO:0000313" key="3">
    <source>
        <dbReference type="Proteomes" id="UP000236161"/>
    </source>
</evidence>
<dbReference type="Proteomes" id="UP000236161">
    <property type="component" value="Unassembled WGS sequence"/>
</dbReference>
<evidence type="ECO:0000256" key="1">
    <source>
        <dbReference type="SAM" id="MobiDB-lite"/>
    </source>
</evidence>
<evidence type="ECO:0000313" key="2">
    <source>
        <dbReference type="EMBL" id="PKA47836.1"/>
    </source>
</evidence>
<sequence length="91" mass="9640">MELVNVALERVRLSSDREEAAERSDRSSDAEVAGVAGVWRIDWSGGGSKRASVGGARACGDAEQRIGGERKPIGGVRVRPESTEMGGKNEL</sequence>
<protein>
    <submittedName>
        <fullName evidence="2">Uncharacterized protein</fullName>
    </submittedName>
</protein>
<dbReference type="AlphaFoldDB" id="A0A2H9ZX36"/>
<proteinExistence type="predicted"/>
<reference evidence="2 3" key="1">
    <citation type="journal article" date="2017" name="Nature">
        <title>The Apostasia genome and the evolution of orchids.</title>
        <authorList>
            <person name="Zhang G.Q."/>
            <person name="Liu K.W."/>
            <person name="Li Z."/>
            <person name="Lohaus R."/>
            <person name="Hsiao Y.Y."/>
            <person name="Niu S.C."/>
            <person name="Wang J.Y."/>
            <person name="Lin Y.C."/>
            <person name="Xu Q."/>
            <person name="Chen L.J."/>
            <person name="Yoshida K."/>
            <person name="Fujiwara S."/>
            <person name="Wang Z.W."/>
            <person name="Zhang Y.Q."/>
            <person name="Mitsuda N."/>
            <person name="Wang M."/>
            <person name="Liu G.H."/>
            <person name="Pecoraro L."/>
            <person name="Huang H.X."/>
            <person name="Xiao X.J."/>
            <person name="Lin M."/>
            <person name="Wu X.Y."/>
            <person name="Wu W.L."/>
            <person name="Chen Y.Y."/>
            <person name="Chang S.B."/>
            <person name="Sakamoto S."/>
            <person name="Ohme-Takagi M."/>
            <person name="Yagi M."/>
            <person name="Zeng S.J."/>
            <person name="Shen C.Y."/>
            <person name="Yeh C.M."/>
            <person name="Luo Y.B."/>
            <person name="Tsai W.C."/>
            <person name="Van de Peer Y."/>
            <person name="Liu Z.J."/>
        </authorList>
    </citation>
    <scope>NUCLEOTIDE SEQUENCE [LARGE SCALE GENOMIC DNA]</scope>
    <source>
        <strain evidence="3">cv. Shenzhen</strain>
        <tissue evidence="2">Stem</tissue>
    </source>
</reference>
<organism evidence="2 3">
    <name type="scientific">Apostasia shenzhenica</name>
    <dbReference type="NCBI Taxonomy" id="1088818"/>
    <lineage>
        <taxon>Eukaryota</taxon>
        <taxon>Viridiplantae</taxon>
        <taxon>Streptophyta</taxon>
        <taxon>Embryophyta</taxon>
        <taxon>Tracheophyta</taxon>
        <taxon>Spermatophyta</taxon>
        <taxon>Magnoliopsida</taxon>
        <taxon>Liliopsida</taxon>
        <taxon>Asparagales</taxon>
        <taxon>Orchidaceae</taxon>
        <taxon>Apostasioideae</taxon>
        <taxon>Apostasia</taxon>
    </lineage>
</organism>
<feature type="region of interest" description="Disordered" evidence="1">
    <location>
        <begin position="67"/>
        <end position="91"/>
    </location>
</feature>
<keyword evidence="3" id="KW-1185">Reference proteome</keyword>